<dbReference type="InterPro" id="IPR028098">
    <property type="entry name" value="Glyco_trans_4-like_N"/>
</dbReference>
<accession>A0AAU7JJ50</accession>
<dbReference type="Gene3D" id="3.40.50.2000">
    <property type="entry name" value="Glycogen Phosphorylase B"/>
    <property type="match status" value="2"/>
</dbReference>
<gene>
    <name evidence="3" type="ORF">ABEG18_06570</name>
</gene>
<evidence type="ECO:0000259" key="2">
    <source>
        <dbReference type="Pfam" id="PF13439"/>
    </source>
</evidence>
<dbReference type="RefSeq" id="WP_406857285.1">
    <property type="nucleotide sequence ID" value="NZ_CP157484.1"/>
</dbReference>
<dbReference type="PANTHER" id="PTHR12526">
    <property type="entry name" value="GLYCOSYLTRANSFERASE"/>
    <property type="match status" value="1"/>
</dbReference>
<evidence type="ECO:0000259" key="1">
    <source>
        <dbReference type="Pfam" id="PF00534"/>
    </source>
</evidence>
<dbReference type="Pfam" id="PF13439">
    <property type="entry name" value="Glyco_transf_4"/>
    <property type="match status" value="1"/>
</dbReference>
<proteinExistence type="predicted"/>
<reference evidence="3" key="1">
    <citation type="submission" date="2024-05" db="EMBL/GenBank/DDBJ databases">
        <authorList>
            <person name="Kim S."/>
            <person name="Heo J."/>
            <person name="Choi H."/>
            <person name="Choi Y."/>
            <person name="Kwon S.-W."/>
            <person name="Kim Y."/>
        </authorList>
    </citation>
    <scope>NUCLEOTIDE SEQUENCE</scope>
    <source>
        <strain evidence="3">KACC 23698</strain>
    </source>
</reference>
<dbReference type="EMBL" id="CP157484">
    <property type="protein sequence ID" value="XBO40426.1"/>
    <property type="molecule type" value="Genomic_DNA"/>
</dbReference>
<dbReference type="SUPFAM" id="SSF53756">
    <property type="entry name" value="UDP-Glycosyltransferase/glycogen phosphorylase"/>
    <property type="match status" value="1"/>
</dbReference>
<protein>
    <submittedName>
        <fullName evidence="3">Glycosyltransferase family 4 protein</fullName>
        <ecNumber evidence="3">2.4.-.-</ecNumber>
    </submittedName>
</protein>
<keyword evidence="3" id="KW-0808">Transferase</keyword>
<name>A0AAU7JJ50_9HYPH</name>
<dbReference type="EC" id="2.4.-.-" evidence="3"/>
<dbReference type="PANTHER" id="PTHR12526:SF634">
    <property type="entry name" value="BLL3361 PROTEIN"/>
    <property type="match status" value="1"/>
</dbReference>
<dbReference type="InterPro" id="IPR001296">
    <property type="entry name" value="Glyco_trans_1"/>
</dbReference>
<dbReference type="GO" id="GO:0016757">
    <property type="term" value="F:glycosyltransferase activity"/>
    <property type="evidence" value="ECO:0007669"/>
    <property type="project" value="UniProtKB-KW"/>
</dbReference>
<dbReference type="CDD" id="cd03801">
    <property type="entry name" value="GT4_PimA-like"/>
    <property type="match status" value="1"/>
</dbReference>
<dbReference type="AlphaFoldDB" id="A0AAU7JJ50"/>
<organism evidence="3">
    <name type="scientific">Alsobacter sp. KACC 23698</name>
    <dbReference type="NCBI Taxonomy" id="3149229"/>
    <lineage>
        <taxon>Bacteria</taxon>
        <taxon>Pseudomonadati</taxon>
        <taxon>Pseudomonadota</taxon>
        <taxon>Alphaproteobacteria</taxon>
        <taxon>Hyphomicrobiales</taxon>
        <taxon>Alsobacteraceae</taxon>
        <taxon>Alsobacter</taxon>
    </lineage>
</organism>
<sequence>MRPAPSRETMLAFPVPTRATIVNEPAKLRQATRPLRLLLIQPQAENAGAQEVARLLSRGLKQDGHTVGHLFFFRRTASFDVEEDVRFCAASRPTGPLGVLKLLARLHAEIRRFKPDVVLCFQHYGNVIGGPMARLAGVKLVVANQNSAALTTPKPARIADRILGSIGVFKSIVAVSAAAAAGYDDYPAAYRARLSRIDHGVDVKVGELGKAAARARFGLPETGVVLGCASRLHPLKNLQAAVRLLALEPSWTLALAGQGTEREALLKLAGDLGCAERLRLLGELDAAGVADFLTALDVFVFPSLAETFGMAVVEAAQAGVPVVAHGLPVLKEVLQADGEPCALFVDDIDDIAALRTAVARFLDDAQMAQAFAARGRSLAERYPVSAMVDEYERLLRSITRGL</sequence>
<dbReference type="Pfam" id="PF00534">
    <property type="entry name" value="Glycos_transf_1"/>
    <property type="match status" value="1"/>
</dbReference>
<feature type="domain" description="Glycosyl transferase family 1" evidence="1">
    <location>
        <begin position="212"/>
        <end position="376"/>
    </location>
</feature>
<keyword evidence="3" id="KW-0328">Glycosyltransferase</keyword>
<feature type="domain" description="Glycosyltransferase subfamily 4-like N-terminal" evidence="2">
    <location>
        <begin position="48"/>
        <end position="203"/>
    </location>
</feature>
<evidence type="ECO:0000313" key="3">
    <source>
        <dbReference type="EMBL" id="XBO40426.1"/>
    </source>
</evidence>